<keyword evidence="3" id="KW-1185">Reference proteome</keyword>
<dbReference type="GeneID" id="41718796"/>
<reference evidence="4" key="1">
    <citation type="submission" date="2018-09" db="EMBL/GenBank/DDBJ databases">
        <title>Complete Genome Sequencing of Sulfolobus sp. JCM 16834.</title>
        <authorList>
            <person name="Kato S."/>
            <person name="Itoh T."/>
            <person name="Ohkuma M."/>
        </authorList>
    </citation>
    <scope>NUCLEOTIDE SEQUENCE [LARGE SCALE GENOMIC DNA]</scope>
    <source>
        <strain evidence="4">IC-007</strain>
    </source>
</reference>
<dbReference type="Proteomes" id="UP000325030">
    <property type="component" value="Chromosome"/>
</dbReference>
<name>A0A510DY78_9CREN</name>
<accession>A0A510E5Z5</accession>
<evidence type="ECO:0000313" key="2">
    <source>
        <dbReference type="EMBL" id="BBG27962.1"/>
    </source>
</evidence>
<evidence type="ECO:0000313" key="1">
    <source>
        <dbReference type="EMBL" id="BBG25171.1"/>
    </source>
</evidence>
<protein>
    <submittedName>
        <fullName evidence="1">Uncharacterized protein</fullName>
    </submittedName>
</protein>
<evidence type="ECO:0000313" key="4">
    <source>
        <dbReference type="Proteomes" id="UP000325030"/>
    </source>
</evidence>
<organism evidence="1 3">
    <name type="scientific">Sulfuracidifex tepidarius</name>
    <dbReference type="NCBI Taxonomy" id="1294262"/>
    <lineage>
        <taxon>Archaea</taxon>
        <taxon>Thermoproteota</taxon>
        <taxon>Thermoprotei</taxon>
        <taxon>Sulfolobales</taxon>
        <taxon>Sulfolobaceae</taxon>
        <taxon>Sulfuracidifex</taxon>
    </lineage>
</organism>
<dbReference type="OrthoDB" id="44042at2157"/>
<dbReference type="EMBL" id="AP018930">
    <property type="protein sequence ID" value="BBG27962.1"/>
    <property type="molecule type" value="Genomic_DNA"/>
</dbReference>
<reference evidence="1 3" key="2">
    <citation type="journal article" date="2020" name="Int. J. Syst. Evol. Microbiol.">
        <title>Sulfuracidifex tepidarius gen. nov., sp. nov. and transfer of Sulfolobus metallicus Huber and Stetter 1992 to the genus Sulfuracidifex as Sulfuracidifex metallicus comb. nov.</title>
        <authorList>
            <person name="Itoh T."/>
            <person name="Miura T."/>
            <person name="Sakai H.D."/>
            <person name="Kato S."/>
            <person name="Ohkuma M."/>
            <person name="Takashina T."/>
        </authorList>
    </citation>
    <scope>NUCLEOTIDE SEQUENCE [LARGE SCALE GENOMIC DNA]</scope>
    <source>
        <strain evidence="1 3">IC-006</strain>
        <strain evidence="2">IC-007</strain>
    </source>
</reference>
<dbReference type="RefSeq" id="WP_054846071.1">
    <property type="nucleotide sequence ID" value="NZ_AP018929.1"/>
</dbReference>
<proteinExistence type="predicted"/>
<dbReference type="EMBL" id="AP018929">
    <property type="protein sequence ID" value="BBG25171.1"/>
    <property type="molecule type" value="Genomic_DNA"/>
</dbReference>
<evidence type="ECO:0000313" key="3">
    <source>
        <dbReference type="Proteomes" id="UP000322983"/>
    </source>
</evidence>
<dbReference type="KEGG" id="step:IC006_2506"/>
<dbReference type="Proteomes" id="UP000322983">
    <property type="component" value="Chromosome"/>
</dbReference>
<gene>
    <name evidence="1" type="ORF">IC006_2506</name>
    <name evidence="2" type="ORF">IC007_2517</name>
</gene>
<accession>A0A510DY78</accession>
<dbReference type="AlphaFoldDB" id="A0A510DY78"/>
<sequence length="318" mass="37756">MIDCITRDVIRALKFPTDEDKYFQLPTALRIARELKTSFFIVKRSLDDLKRIGFNIYLIPNYNYIGLKKAKVIFRTPHVIMTRMMNDITEAPPSYLDEFTILRKDPLDVNVGSMGIVYRDDGELDNYLKKIKGSYLDVTFMEPMEQFGVEVELQEEDKHVIEALKIPGSVERMLLRELIHDPFVSIKDMSRKVFLKYTSETYRKIRRILDAFTRSKAFLLEPFFQSSNIEGSTLFIVSIDQSKVKGNNRREKIREMKRVLGERYLTYTDYYTNFLSFICYYNNRREFTELKERMIKEGYPDAVYYEDFTPTLLRTMMV</sequence>